<reference evidence="2 3" key="2">
    <citation type="submission" date="2018-09" db="EMBL/GenBank/DDBJ databases">
        <title>Genome of Sphaerochaeta halotolerans strain 4-11.</title>
        <authorList>
            <person name="Nazina T.N."/>
            <person name="Sokolova D.S."/>
        </authorList>
    </citation>
    <scope>NUCLEOTIDE SEQUENCE [LARGE SCALE GENOMIC DNA]</scope>
    <source>
        <strain evidence="2 3">4-11</strain>
    </source>
</reference>
<organism evidence="2 3">
    <name type="scientific">Sphaerochaeta halotolerans</name>
    <dbReference type="NCBI Taxonomy" id="2293840"/>
    <lineage>
        <taxon>Bacteria</taxon>
        <taxon>Pseudomonadati</taxon>
        <taxon>Spirochaetota</taxon>
        <taxon>Spirochaetia</taxon>
        <taxon>Spirochaetales</taxon>
        <taxon>Sphaerochaetaceae</taxon>
        <taxon>Sphaerochaeta</taxon>
    </lineage>
</organism>
<proteinExistence type="predicted"/>
<dbReference type="Gene3D" id="3.40.50.1820">
    <property type="entry name" value="alpha/beta hydrolase"/>
    <property type="match status" value="1"/>
</dbReference>
<reference evidence="3" key="1">
    <citation type="submission" date="2018-08" db="EMBL/GenBank/DDBJ databases">
        <authorList>
            <person name="Grouzdev D.S."/>
            <person name="Krutkina M.S."/>
        </authorList>
    </citation>
    <scope>NUCLEOTIDE SEQUENCE [LARGE SCALE GENOMIC DNA]</scope>
    <source>
        <strain evidence="3">4-11</strain>
    </source>
</reference>
<dbReference type="AlphaFoldDB" id="A0A372MFG3"/>
<protein>
    <submittedName>
        <fullName evidence="2">Alpha/beta fold hydrolase</fullName>
    </submittedName>
</protein>
<dbReference type="InterPro" id="IPR029058">
    <property type="entry name" value="AB_hydrolase_fold"/>
</dbReference>
<dbReference type="GO" id="GO:0016787">
    <property type="term" value="F:hydrolase activity"/>
    <property type="evidence" value="ECO:0007669"/>
    <property type="project" value="UniProtKB-KW"/>
</dbReference>
<dbReference type="PANTHER" id="PTHR11614">
    <property type="entry name" value="PHOSPHOLIPASE-RELATED"/>
    <property type="match status" value="1"/>
</dbReference>
<feature type="domain" description="Serine aminopeptidase S33" evidence="1">
    <location>
        <begin position="52"/>
        <end position="268"/>
    </location>
</feature>
<keyword evidence="2" id="KW-0378">Hydrolase</keyword>
<comment type="caution">
    <text evidence="2">The sequence shown here is derived from an EMBL/GenBank/DDBJ whole genome shotgun (WGS) entry which is preliminary data.</text>
</comment>
<dbReference type="InterPro" id="IPR051044">
    <property type="entry name" value="MAG_DAG_Lipase"/>
</dbReference>
<accession>A0A372MFG3</accession>
<dbReference type="Pfam" id="PF12146">
    <property type="entry name" value="Hydrolase_4"/>
    <property type="match status" value="1"/>
</dbReference>
<name>A0A372MFG3_9SPIR</name>
<evidence type="ECO:0000259" key="1">
    <source>
        <dbReference type="Pfam" id="PF12146"/>
    </source>
</evidence>
<dbReference type="SUPFAM" id="SSF53474">
    <property type="entry name" value="alpha/beta-Hydrolases"/>
    <property type="match status" value="1"/>
</dbReference>
<evidence type="ECO:0000313" key="2">
    <source>
        <dbReference type="EMBL" id="RFU94512.1"/>
    </source>
</evidence>
<gene>
    <name evidence="2" type="ORF">DYP60_09345</name>
</gene>
<keyword evidence="3" id="KW-1185">Reference proteome</keyword>
<dbReference type="InterPro" id="IPR022742">
    <property type="entry name" value="Hydrolase_4"/>
</dbReference>
<dbReference type="EMBL" id="QUWK01000009">
    <property type="protein sequence ID" value="RFU94512.1"/>
    <property type="molecule type" value="Genomic_DNA"/>
</dbReference>
<sequence>MLLLIIILIIVFIVWNATLFGYRDRNVAPLTVDESKTFCDEAKSIIKTTPGNKQAILLVHGFPSTPSVYHYSAERFHEAGLDVYAPLLPGFGTDPKQFAHTTFTQWFDYLCRYYENLRNQYETLYVLGISMGGMMTLKLGETYCQSTLSPDKLVTIAAPVVYNSVRDGIITDWKQYITRTLGLFTPSIGAHVVKGNPKGEDGNEYWFGYGGLFIRPGMSLVHAMKSVRRDLGKITCPLFSIHDVNDQTVPFKNLKIIEKEQRSSDFHILETEMGNYNHSRHALLLYRSIQQSLTDTILEFLLEKETTDHAQT</sequence>
<evidence type="ECO:0000313" key="3">
    <source>
        <dbReference type="Proteomes" id="UP000264002"/>
    </source>
</evidence>
<dbReference type="Proteomes" id="UP000264002">
    <property type="component" value="Unassembled WGS sequence"/>
</dbReference>